<dbReference type="AlphaFoldDB" id="A0A401TZX8"/>
<dbReference type="Proteomes" id="UP000287033">
    <property type="component" value="Unassembled WGS sequence"/>
</dbReference>
<gene>
    <name evidence="2" type="ORF">chiPu_0032256</name>
</gene>
<evidence type="ECO:0000256" key="1">
    <source>
        <dbReference type="SAM" id="MobiDB-lite"/>
    </source>
</evidence>
<proteinExistence type="predicted"/>
<feature type="region of interest" description="Disordered" evidence="1">
    <location>
        <begin position="44"/>
        <end position="65"/>
    </location>
</feature>
<feature type="compositionally biased region" description="Acidic residues" evidence="1">
    <location>
        <begin position="44"/>
        <end position="53"/>
    </location>
</feature>
<dbReference type="EMBL" id="BEZZ01231732">
    <property type="protein sequence ID" value="GCC48197.1"/>
    <property type="molecule type" value="Genomic_DNA"/>
</dbReference>
<organism evidence="2 3">
    <name type="scientific">Chiloscyllium punctatum</name>
    <name type="common">Brownbanded bambooshark</name>
    <name type="synonym">Hemiscyllium punctatum</name>
    <dbReference type="NCBI Taxonomy" id="137246"/>
    <lineage>
        <taxon>Eukaryota</taxon>
        <taxon>Metazoa</taxon>
        <taxon>Chordata</taxon>
        <taxon>Craniata</taxon>
        <taxon>Vertebrata</taxon>
        <taxon>Chondrichthyes</taxon>
        <taxon>Elasmobranchii</taxon>
        <taxon>Galeomorphii</taxon>
        <taxon>Galeoidea</taxon>
        <taxon>Orectolobiformes</taxon>
        <taxon>Hemiscylliidae</taxon>
        <taxon>Chiloscyllium</taxon>
    </lineage>
</organism>
<protein>
    <submittedName>
        <fullName evidence="2">Uncharacterized protein</fullName>
    </submittedName>
</protein>
<comment type="caution">
    <text evidence="2">The sequence shown here is derived from an EMBL/GenBank/DDBJ whole genome shotgun (WGS) entry which is preliminary data.</text>
</comment>
<accession>A0A401TZX8</accession>
<evidence type="ECO:0000313" key="2">
    <source>
        <dbReference type="EMBL" id="GCC48197.1"/>
    </source>
</evidence>
<keyword evidence="3" id="KW-1185">Reference proteome</keyword>
<feature type="non-terminal residue" evidence="2">
    <location>
        <position position="1"/>
    </location>
</feature>
<reference evidence="2 3" key="1">
    <citation type="journal article" date="2018" name="Nat. Ecol. Evol.">
        <title>Shark genomes provide insights into elasmobranch evolution and the origin of vertebrates.</title>
        <authorList>
            <person name="Hara Y"/>
            <person name="Yamaguchi K"/>
            <person name="Onimaru K"/>
            <person name="Kadota M"/>
            <person name="Koyanagi M"/>
            <person name="Keeley SD"/>
            <person name="Tatsumi K"/>
            <person name="Tanaka K"/>
            <person name="Motone F"/>
            <person name="Kageyama Y"/>
            <person name="Nozu R"/>
            <person name="Adachi N"/>
            <person name="Nishimura O"/>
            <person name="Nakagawa R"/>
            <person name="Tanegashima C"/>
            <person name="Kiyatake I"/>
            <person name="Matsumoto R"/>
            <person name="Murakumo K"/>
            <person name="Nishida K"/>
            <person name="Terakita A"/>
            <person name="Kuratani S"/>
            <person name="Sato K"/>
            <person name="Hyodo S Kuraku.S."/>
        </authorList>
    </citation>
    <scope>NUCLEOTIDE SEQUENCE [LARGE SCALE GENOMIC DNA]</scope>
</reference>
<name>A0A401TZX8_CHIPU</name>
<sequence>VSDEAGVVDDVTVVGWVANEFTVAADEGDNSDAGSIDDDNCVTDEWLPDEDPVTNETVEATCDDP</sequence>
<evidence type="ECO:0000313" key="3">
    <source>
        <dbReference type="Proteomes" id="UP000287033"/>
    </source>
</evidence>